<dbReference type="PANTHER" id="PTHR43280">
    <property type="entry name" value="ARAC-FAMILY TRANSCRIPTIONAL REGULATOR"/>
    <property type="match status" value="1"/>
</dbReference>
<dbReference type="PRINTS" id="PR00032">
    <property type="entry name" value="HTHARAC"/>
</dbReference>
<dbReference type="Pfam" id="PF00072">
    <property type="entry name" value="Response_reg"/>
    <property type="match status" value="1"/>
</dbReference>
<dbReference type="InterPro" id="IPR011006">
    <property type="entry name" value="CheY-like_superfamily"/>
</dbReference>
<dbReference type="PROSITE" id="PS50110">
    <property type="entry name" value="RESPONSE_REGULATORY"/>
    <property type="match status" value="1"/>
</dbReference>
<dbReference type="SUPFAM" id="SSF52172">
    <property type="entry name" value="CheY-like"/>
    <property type="match status" value="1"/>
</dbReference>
<dbReference type="InterPro" id="IPR018060">
    <property type="entry name" value="HTH_AraC"/>
</dbReference>
<dbReference type="STRING" id="198616.SAMN05216193_101440"/>
<dbReference type="Gene3D" id="1.10.10.60">
    <property type="entry name" value="Homeodomain-like"/>
    <property type="match status" value="2"/>
</dbReference>
<dbReference type="PROSITE" id="PS00041">
    <property type="entry name" value="HTH_ARAC_FAMILY_1"/>
    <property type="match status" value="1"/>
</dbReference>
<keyword evidence="1" id="KW-0805">Transcription regulation</keyword>
<dbReference type="Pfam" id="PF12833">
    <property type="entry name" value="HTH_18"/>
    <property type="match status" value="1"/>
</dbReference>
<evidence type="ECO:0000256" key="1">
    <source>
        <dbReference type="ARBA" id="ARBA00023015"/>
    </source>
</evidence>
<proteinExistence type="predicted"/>
<dbReference type="AlphaFoldDB" id="A0A1G9ZBG7"/>
<dbReference type="Proteomes" id="UP000242957">
    <property type="component" value="Unassembled WGS sequence"/>
</dbReference>
<keyword evidence="3" id="KW-0804">Transcription</keyword>
<dbReference type="GO" id="GO:0003700">
    <property type="term" value="F:DNA-binding transcription factor activity"/>
    <property type="evidence" value="ECO:0007669"/>
    <property type="project" value="InterPro"/>
</dbReference>
<dbReference type="GO" id="GO:0000160">
    <property type="term" value="P:phosphorelay signal transduction system"/>
    <property type="evidence" value="ECO:0007669"/>
    <property type="project" value="InterPro"/>
</dbReference>
<keyword evidence="2 7" id="KW-0238">DNA-binding</keyword>
<protein>
    <submittedName>
        <fullName evidence="7">AraC-type DNA-binding protein</fullName>
    </submittedName>
</protein>
<dbReference type="GO" id="GO:0043565">
    <property type="term" value="F:sequence-specific DNA binding"/>
    <property type="evidence" value="ECO:0007669"/>
    <property type="project" value="InterPro"/>
</dbReference>
<dbReference type="PANTHER" id="PTHR43280:SF2">
    <property type="entry name" value="HTH-TYPE TRANSCRIPTIONAL REGULATOR EXSA"/>
    <property type="match status" value="1"/>
</dbReference>
<dbReference type="PROSITE" id="PS01124">
    <property type="entry name" value="HTH_ARAC_FAMILY_2"/>
    <property type="match status" value="1"/>
</dbReference>
<evidence type="ECO:0000256" key="3">
    <source>
        <dbReference type="ARBA" id="ARBA00023163"/>
    </source>
</evidence>
<dbReference type="InterPro" id="IPR001789">
    <property type="entry name" value="Sig_transdc_resp-reg_receiver"/>
</dbReference>
<reference evidence="8" key="1">
    <citation type="submission" date="2016-10" db="EMBL/GenBank/DDBJ databases">
        <authorList>
            <person name="Varghese N."/>
            <person name="Submissions S."/>
        </authorList>
    </citation>
    <scope>NUCLEOTIDE SEQUENCE [LARGE SCALE GENOMIC DNA]</scope>
    <source>
        <strain evidence="8">JCM 21621</strain>
    </source>
</reference>
<dbReference type="SMART" id="SM00342">
    <property type="entry name" value="HTH_ARAC"/>
    <property type="match status" value="1"/>
</dbReference>
<dbReference type="InterPro" id="IPR020449">
    <property type="entry name" value="Tscrpt_reg_AraC-type_HTH"/>
</dbReference>
<dbReference type="Gene3D" id="3.40.50.2300">
    <property type="match status" value="1"/>
</dbReference>
<dbReference type="EMBL" id="FNIJ01000001">
    <property type="protein sequence ID" value="SDN18644.1"/>
    <property type="molecule type" value="Genomic_DNA"/>
</dbReference>
<dbReference type="SUPFAM" id="SSF46689">
    <property type="entry name" value="Homeodomain-like"/>
    <property type="match status" value="2"/>
</dbReference>
<dbReference type="GO" id="GO:0009893">
    <property type="term" value="P:positive regulation of metabolic process"/>
    <property type="evidence" value="ECO:0007669"/>
    <property type="project" value="UniProtKB-ARBA"/>
</dbReference>
<gene>
    <name evidence="7" type="ORF">SAMN05216193_101440</name>
</gene>
<accession>A0A1G9ZBG7</accession>
<evidence type="ECO:0000259" key="5">
    <source>
        <dbReference type="PROSITE" id="PS01124"/>
    </source>
</evidence>
<dbReference type="CDD" id="cd00156">
    <property type="entry name" value="REC"/>
    <property type="match status" value="1"/>
</dbReference>
<evidence type="ECO:0000259" key="6">
    <source>
        <dbReference type="PROSITE" id="PS50110"/>
    </source>
</evidence>
<comment type="caution">
    <text evidence="4">Lacks conserved residue(s) required for the propagation of feature annotation.</text>
</comment>
<evidence type="ECO:0000313" key="7">
    <source>
        <dbReference type="EMBL" id="SDN18644.1"/>
    </source>
</evidence>
<feature type="domain" description="HTH araC/xylS-type" evidence="5">
    <location>
        <begin position="155"/>
        <end position="253"/>
    </location>
</feature>
<feature type="domain" description="Response regulatory" evidence="6">
    <location>
        <begin position="1"/>
        <end position="114"/>
    </location>
</feature>
<name>A0A1G9ZBG7_9PSED</name>
<organism evidence="7 8">
    <name type="scientific">Pseudomonas jinjuensis</name>
    <dbReference type="NCBI Taxonomy" id="198616"/>
    <lineage>
        <taxon>Bacteria</taxon>
        <taxon>Pseudomonadati</taxon>
        <taxon>Pseudomonadota</taxon>
        <taxon>Gammaproteobacteria</taxon>
        <taxon>Pseudomonadales</taxon>
        <taxon>Pseudomonadaceae</taxon>
        <taxon>Pseudomonas</taxon>
    </lineage>
</organism>
<keyword evidence="8" id="KW-1185">Reference proteome</keyword>
<evidence type="ECO:0000256" key="4">
    <source>
        <dbReference type="PROSITE-ProRule" id="PRU00169"/>
    </source>
</evidence>
<dbReference type="InterPro" id="IPR018062">
    <property type="entry name" value="HTH_AraC-typ_CS"/>
</dbReference>
<sequence>MLLWIDLTHDCSAEALIDQFRSTCECRPARVANLAEQVLEQRPDMICIHFDHPDAAGLRLLQEVKRDVPSTPITMFTVQHSEELAVWAMRAGVWEYMPLPVSAAEKKRYLDCLTQLQGLRQEAPLDQRKPHLQRGCDLPDSIRLTRSHQKQRAIQKALLHIDQHFRKGVDQKELAQHCGMTPFRFCRLFKEQLGVGFMEYILRKRMDYAKELLDNSQMPITSIGYEAGFKDPSYFARTFKQNMGCTPSEYRSASRPEARKEADGSPVDLLARALQPVFGEASLEP</sequence>
<evidence type="ECO:0000256" key="2">
    <source>
        <dbReference type="ARBA" id="ARBA00023125"/>
    </source>
</evidence>
<dbReference type="InterPro" id="IPR009057">
    <property type="entry name" value="Homeodomain-like_sf"/>
</dbReference>
<evidence type="ECO:0000313" key="8">
    <source>
        <dbReference type="Proteomes" id="UP000242957"/>
    </source>
</evidence>